<dbReference type="EMBL" id="JAWDIP010000003">
    <property type="protein sequence ID" value="MDY0394522.1"/>
    <property type="molecule type" value="Genomic_DNA"/>
</dbReference>
<dbReference type="PANTHER" id="PTHR33164:SF43">
    <property type="entry name" value="HTH-TYPE TRANSCRIPTIONAL REPRESSOR YETL"/>
    <property type="match status" value="1"/>
</dbReference>
<feature type="domain" description="HTH marR-type" evidence="2">
    <location>
        <begin position="5"/>
        <end position="141"/>
    </location>
</feature>
<accession>A0ABU5C768</accession>
<gene>
    <name evidence="3" type="ORF">RWE15_08795</name>
</gene>
<sequence>MEDKDTRVANMILDVIRTANLLERLGAQYAKEADLSSVQQYMILSMLSNEGDLPMRDLRQNTLVTKQAVTGLVERLSQTGYVETCKDTKDHRVTLVRLTSAGEKALEIIRPFRVLGNRNAFSVLSDEEFSQLSAILPKLIHHLKSNQEHIEHSRQNNIKKSK</sequence>
<dbReference type="PRINTS" id="PR00598">
    <property type="entry name" value="HTHMARR"/>
</dbReference>
<dbReference type="Proteomes" id="UP001281447">
    <property type="component" value="Unassembled WGS sequence"/>
</dbReference>
<dbReference type="InterPro" id="IPR039422">
    <property type="entry name" value="MarR/SlyA-like"/>
</dbReference>
<dbReference type="Gene3D" id="1.10.10.10">
    <property type="entry name" value="Winged helix-like DNA-binding domain superfamily/Winged helix DNA-binding domain"/>
    <property type="match status" value="1"/>
</dbReference>
<comment type="caution">
    <text evidence="3">The sequence shown here is derived from an EMBL/GenBank/DDBJ whole genome shotgun (WGS) entry which is preliminary data.</text>
</comment>
<dbReference type="InterPro" id="IPR000835">
    <property type="entry name" value="HTH_MarR-typ"/>
</dbReference>
<evidence type="ECO:0000313" key="3">
    <source>
        <dbReference type="EMBL" id="MDY0394522.1"/>
    </source>
</evidence>
<dbReference type="Pfam" id="PF12802">
    <property type="entry name" value="MarR_2"/>
    <property type="match status" value="1"/>
</dbReference>
<organism evidence="3 4">
    <name type="scientific">Tigheibacillus halophilus</name>
    <dbReference type="NCBI Taxonomy" id="361280"/>
    <lineage>
        <taxon>Bacteria</taxon>
        <taxon>Bacillati</taxon>
        <taxon>Bacillota</taxon>
        <taxon>Bacilli</taxon>
        <taxon>Bacillales</taxon>
        <taxon>Bacillaceae</taxon>
        <taxon>Tigheibacillus</taxon>
    </lineage>
</organism>
<name>A0ABU5C768_9BACI</name>
<dbReference type="PROSITE" id="PS50995">
    <property type="entry name" value="HTH_MARR_2"/>
    <property type="match status" value="1"/>
</dbReference>
<evidence type="ECO:0000313" key="4">
    <source>
        <dbReference type="Proteomes" id="UP001281447"/>
    </source>
</evidence>
<protein>
    <submittedName>
        <fullName evidence="3">MarR family winged helix-turn-helix transcriptional regulator</fullName>
    </submittedName>
</protein>
<reference evidence="3 4" key="1">
    <citation type="submission" date="2023-10" db="EMBL/GenBank/DDBJ databases">
        <title>Virgibacillus halophilus 5B73C genome.</title>
        <authorList>
            <person name="Miliotis G."/>
            <person name="Sengupta P."/>
            <person name="Hameed A."/>
            <person name="Chuvochina M."/>
            <person name="Mcdonagh F."/>
            <person name="Simpson A.C."/>
            <person name="Singh N.K."/>
            <person name="Rekha P.D."/>
            <person name="Raman K."/>
            <person name="Hugenholtz P."/>
            <person name="Venkateswaran K."/>
        </authorList>
    </citation>
    <scope>NUCLEOTIDE SEQUENCE [LARGE SCALE GENOMIC DNA]</scope>
    <source>
        <strain evidence="3 4">5B73C</strain>
    </source>
</reference>
<dbReference type="SMART" id="SM00347">
    <property type="entry name" value="HTH_MARR"/>
    <property type="match status" value="1"/>
</dbReference>
<dbReference type="InterPro" id="IPR036390">
    <property type="entry name" value="WH_DNA-bd_sf"/>
</dbReference>
<keyword evidence="1" id="KW-0238">DNA-binding</keyword>
<evidence type="ECO:0000256" key="1">
    <source>
        <dbReference type="ARBA" id="ARBA00023125"/>
    </source>
</evidence>
<proteinExistence type="predicted"/>
<dbReference type="SUPFAM" id="SSF46785">
    <property type="entry name" value="Winged helix' DNA-binding domain"/>
    <property type="match status" value="1"/>
</dbReference>
<keyword evidence="4" id="KW-1185">Reference proteome</keyword>
<dbReference type="PANTHER" id="PTHR33164">
    <property type="entry name" value="TRANSCRIPTIONAL REGULATOR, MARR FAMILY"/>
    <property type="match status" value="1"/>
</dbReference>
<evidence type="ECO:0000259" key="2">
    <source>
        <dbReference type="PROSITE" id="PS50995"/>
    </source>
</evidence>
<dbReference type="InterPro" id="IPR036388">
    <property type="entry name" value="WH-like_DNA-bd_sf"/>
</dbReference>